<protein>
    <submittedName>
        <fullName evidence="4">4-hydroxybenzoate 3-monooxygenase</fullName>
        <ecNumber evidence="4">1.14.13.2</ecNumber>
    </submittedName>
</protein>
<evidence type="ECO:0000256" key="2">
    <source>
        <dbReference type="ARBA" id="ARBA00022827"/>
    </source>
</evidence>
<dbReference type="InterPro" id="IPR002938">
    <property type="entry name" value="FAD-bd"/>
</dbReference>
<dbReference type="NCBIfam" id="TIGR02360">
    <property type="entry name" value="pbenz_hydroxyl"/>
    <property type="match status" value="1"/>
</dbReference>
<dbReference type="PRINTS" id="PR00420">
    <property type="entry name" value="RNGMNOXGNASE"/>
</dbReference>
<proteinExistence type="predicted"/>
<evidence type="ECO:0000313" key="4">
    <source>
        <dbReference type="EMBL" id="MBP0617981.1"/>
    </source>
</evidence>
<comment type="caution">
    <text evidence="4">The sequence shown here is derived from an EMBL/GenBank/DDBJ whole genome shotgun (WGS) entry which is preliminary data.</text>
</comment>
<keyword evidence="1" id="KW-0285">Flavoprotein</keyword>
<evidence type="ECO:0000256" key="1">
    <source>
        <dbReference type="ARBA" id="ARBA00022630"/>
    </source>
</evidence>
<dbReference type="InterPro" id="IPR012733">
    <property type="entry name" value="HB_mOase"/>
</dbReference>
<dbReference type="EMBL" id="JAGJCF010000023">
    <property type="protein sequence ID" value="MBP0617981.1"/>
    <property type="molecule type" value="Genomic_DNA"/>
</dbReference>
<keyword evidence="2" id="KW-0274">FAD</keyword>
<dbReference type="GO" id="GO:0018659">
    <property type="term" value="F:4-hydroxybenzoate 3-monooxygenase activity"/>
    <property type="evidence" value="ECO:0007669"/>
    <property type="project" value="UniProtKB-EC"/>
</dbReference>
<dbReference type="RefSeq" id="WP_209597290.1">
    <property type="nucleotide sequence ID" value="NZ_JAGJCF010000023.1"/>
</dbReference>
<name>A0ABS4BML8_9HYPH</name>
<dbReference type="InterPro" id="IPR050641">
    <property type="entry name" value="RIFMO-like"/>
</dbReference>
<dbReference type="SUPFAM" id="SSF54373">
    <property type="entry name" value="FAD-linked reductases, C-terminal domain"/>
    <property type="match status" value="1"/>
</dbReference>
<dbReference type="SUPFAM" id="SSF51905">
    <property type="entry name" value="FAD/NAD(P)-binding domain"/>
    <property type="match status" value="1"/>
</dbReference>
<feature type="domain" description="FAD-binding" evidence="3">
    <location>
        <begin position="13"/>
        <end position="355"/>
    </location>
</feature>
<keyword evidence="5" id="KW-1185">Reference proteome</keyword>
<dbReference type="Pfam" id="PF01494">
    <property type="entry name" value="FAD_binding_3"/>
    <property type="match status" value="1"/>
</dbReference>
<dbReference type="NCBIfam" id="NF006091">
    <property type="entry name" value="PRK08243.1"/>
    <property type="match status" value="1"/>
</dbReference>
<sequence>MNTNQDSGAIPKRTQVVVVGGGPAGLLLALLLHRAGIDCVVLERRTRDYVLSRIRAGVLEQGTTDLLRTAGVGSRMDREGLVHDGFDIAWRGDKLHIDLRELSGGKTVMVYGQTEVTHDLYDALDEAGVLVVHEAEDAKPQDLQTERPFVTFRTADQGEQRLDCDFVAGCDGFHGVCRTTIPKDRIETFERVYPFGWLGILSRTPPVQDELVYANHTRGFALCSMRNPQLSRYYVQCDLDDKVEDWSDERFFDELSARLPDQVAANLQRGPSIEKSIAPLRSFVAEPMRHGRLFLAGDAAHIVPPTGAKGLNLAVSDVYYLSRALIAHYVEHDDGPLDTYSTDALARVWKAERFSWWFTSMIHRFEADGSFGQRIQEAEFDFLAGSKAAQTALAENYVGLPF</sequence>
<evidence type="ECO:0000259" key="3">
    <source>
        <dbReference type="Pfam" id="PF01494"/>
    </source>
</evidence>
<dbReference type="EC" id="1.14.13.2" evidence="4"/>
<keyword evidence="4" id="KW-0560">Oxidoreductase</keyword>
<organism evidence="4 5">
    <name type="scientific">Jiella mangrovi</name>
    <dbReference type="NCBI Taxonomy" id="2821407"/>
    <lineage>
        <taxon>Bacteria</taxon>
        <taxon>Pseudomonadati</taxon>
        <taxon>Pseudomonadota</taxon>
        <taxon>Alphaproteobacteria</taxon>
        <taxon>Hyphomicrobiales</taxon>
        <taxon>Aurantimonadaceae</taxon>
        <taxon>Jiella</taxon>
    </lineage>
</organism>
<dbReference type="PANTHER" id="PTHR43004:SF3">
    <property type="entry name" value="P-HYDROXYBENZOATE HYDROXYLASE"/>
    <property type="match status" value="1"/>
</dbReference>
<evidence type="ECO:0000313" key="5">
    <source>
        <dbReference type="Proteomes" id="UP000678276"/>
    </source>
</evidence>
<reference evidence="4 5" key="1">
    <citation type="submission" date="2021-04" db="EMBL/GenBank/DDBJ databases">
        <title>Whole genome sequence of Jiella sp. KSK16Y-1.</title>
        <authorList>
            <person name="Tuo L."/>
        </authorList>
    </citation>
    <scope>NUCLEOTIDE SEQUENCE [LARGE SCALE GENOMIC DNA]</scope>
    <source>
        <strain evidence="4 5">KSK16Y-1</strain>
    </source>
</reference>
<dbReference type="Gene3D" id="3.50.50.60">
    <property type="entry name" value="FAD/NAD(P)-binding domain"/>
    <property type="match status" value="1"/>
</dbReference>
<dbReference type="Proteomes" id="UP000678276">
    <property type="component" value="Unassembled WGS sequence"/>
</dbReference>
<dbReference type="Gene3D" id="3.30.9.10">
    <property type="entry name" value="D-Amino Acid Oxidase, subunit A, domain 2"/>
    <property type="match status" value="1"/>
</dbReference>
<accession>A0ABS4BML8</accession>
<dbReference type="InterPro" id="IPR036188">
    <property type="entry name" value="FAD/NAD-bd_sf"/>
</dbReference>
<gene>
    <name evidence="4" type="primary">pobA</name>
    <name evidence="4" type="ORF">J6595_20570</name>
</gene>
<dbReference type="PANTHER" id="PTHR43004">
    <property type="entry name" value="TRK SYSTEM POTASSIUM UPTAKE PROTEIN"/>
    <property type="match status" value="1"/>
</dbReference>